<dbReference type="PROSITE" id="PS51462">
    <property type="entry name" value="NUDIX"/>
    <property type="match status" value="1"/>
</dbReference>
<evidence type="ECO:0000256" key="2">
    <source>
        <dbReference type="ARBA" id="ARBA00022801"/>
    </source>
</evidence>
<dbReference type="InterPro" id="IPR015797">
    <property type="entry name" value="NUDIX_hydrolase-like_dom_sf"/>
</dbReference>
<organism evidence="4 5">
    <name type="scientific">Bacillus carboniphilus</name>
    <dbReference type="NCBI Taxonomy" id="86663"/>
    <lineage>
        <taxon>Bacteria</taxon>
        <taxon>Bacillati</taxon>
        <taxon>Bacillota</taxon>
        <taxon>Bacilli</taxon>
        <taxon>Bacillales</taxon>
        <taxon>Bacillaceae</taxon>
        <taxon>Bacillus</taxon>
    </lineage>
</organism>
<name>A0ABY9JS38_9BACI</name>
<dbReference type="PANTHER" id="PTHR43046">
    <property type="entry name" value="GDP-MANNOSE MANNOSYL HYDROLASE"/>
    <property type="match status" value="1"/>
</dbReference>
<accession>A0ABY9JS38</accession>
<dbReference type="Pfam" id="PF00293">
    <property type="entry name" value="NUDIX"/>
    <property type="match status" value="1"/>
</dbReference>
<evidence type="ECO:0000259" key="3">
    <source>
        <dbReference type="PROSITE" id="PS51462"/>
    </source>
</evidence>
<dbReference type="Proteomes" id="UP001197974">
    <property type="component" value="Chromosome"/>
</dbReference>
<evidence type="ECO:0000256" key="1">
    <source>
        <dbReference type="ARBA" id="ARBA00001946"/>
    </source>
</evidence>
<keyword evidence="2" id="KW-0378">Hydrolase</keyword>
<dbReference type="Gene3D" id="3.90.79.10">
    <property type="entry name" value="Nucleoside Triphosphate Pyrophosphohydrolase"/>
    <property type="match status" value="1"/>
</dbReference>
<dbReference type="PANTHER" id="PTHR43046:SF14">
    <property type="entry name" value="MUTT_NUDIX FAMILY PROTEIN"/>
    <property type="match status" value="1"/>
</dbReference>
<comment type="cofactor">
    <cofactor evidence="1">
        <name>Mg(2+)</name>
        <dbReference type="ChEBI" id="CHEBI:18420"/>
    </cofactor>
</comment>
<reference evidence="4 5" key="1">
    <citation type="submission" date="2023-06" db="EMBL/GenBank/DDBJ databases">
        <title>Five Gram-positive bacteria isolated from mangrove sediments in Shenzhen, Guangdong, China.</title>
        <authorList>
            <person name="Yu S."/>
            <person name="Zheng W."/>
            <person name="Huang Y."/>
        </authorList>
    </citation>
    <scope>NUCLEOTIDE SEQUENCE [LARGE SCALE GENOMIC DNA]</scope>
    <source>
        <strain evidence="4 5">SaN35-3</strain>
    </source>
</reference>
<dbReference type="CDD" id="cd18880">
    <property type="entry name" value="NUDIX_ADPRase"/>
    <property type="match status" value="1"/>
</dbReference>
<gene>
    <name evidence="4" type="ORF">LC087_15985</name>
</gene>
<dbReference type="InterPro" id="IPR000086">
    <property type="entry name" value="NUDIX_hydrolase_dom"/>
</dbReference>
<feature type="domain" description="Nudix hydrolase" evidence="3">
    <location>
        <begin position="4"/>
        <end position="139"/>
    </location>
</feature>
<dbReference type="RefSeq" id="WP_226543321.1">
    <property type="nucleotide sequence ID" value="NZ_CP129013.1"/>
</dbReference>
<proteinExistence type="predicted"/>
<dbReference type="EMBL" id="CP129013">
    <property type="protein sequence ID" value="WLR42220.1"/>
    <property type="molecule type" value="Genomic_DNA"/>
</dbReference>
<keyword evidence="5" id="KW-1185">Reference proteome</keyword>
<protein>
    <submittedName>
        <fullName evidence="4">NUDIX domain-containing protein</fullName>
    </submittedName>
</protein>
<evidence type="ECO:0000313" key="5">
    <source>
        <dbReference type="Proteomes" id="UP001197974"/>
    </source>
</evidence>
<sequence length="168" mass="19497">MSYHYRVRAGAFIIENDSILLIEFNDENGLHYNLPAGGVQPNETVKEAVRREAMEEASIEVEVGPLEFVYEYVPHLNHDKFGDNHSLQLIFECSIKEGCKPQLPKHPDPNQTDVRWIKLTDLKGIVLFPDMSKYILNYIENKRTIEIIEEHLIENQTLQEKLKELPPL</sequence>
<evidence type="ECO:0000313" key="4">
    <source>
        <dbReference type="EMBL" id="WLR42220.1"/>
    </source>
</evidence>
<dbReference type="SUPFAM" id="SSF55811">
    <property type="entry name" value="Nudix"/>
    <property type="match status" value="1"/>
</dbReference>